<evidence type="ECO:0000313" key="2">
    <source>
        <dbReference type="Proteomes" id="UP000515153"/>
    </source>
</evidence>
<dbReference type="SUPFAM" id="SSF54909">
    <property type="entry name" value="Dimeric alpha+beta barrel"/>
    <property type="match status" value="1"/>
</dbReference>
<dbReference type="InterPro" id="IPR052936">
    <property type="entry name" value="Jasmonate_Hydroxylase-like"/>
</dbReference>
<dbReference type="Pfam" id="PF09488">
    <property type="entry name" value="Osmo_MPGsynth"/>
    <property type="match status" value="1"/>
</dbReference>
<dbReference type="AlphaFoldDB" id="A0A6P8BEU2"/>
<evidence type="ECO:0000313" key="3">
    <source>
        <dbReference type="RefSeq" id="XP_030985715.1"/>
    </source>
</evidence>
<dbReference type="PANTHER" id="PTHR37811">
    <property type="entry name" value="BLL5343 PROTEIN"/>
    <property type="match status" value="1"/>
</dbReference>
<dbReference type="InterPro" id="IPR007138">
    <property type="entry name" value="ABM_dom"/>
</dbReference>
<organism evidence="2 3">
    <name type="scientific">Pyricularia grisea</name>
    <name type="common">Crabgrass-specific blast fungus</name>
    <name type="synonym">Magnaporthe grisea</name>
    <dbReference type="NCBI Taxonomy" id="148305"/>
    <lineage>
        <taxon>Eukaryota</taxon>
        <taxon>Fungi</taxon>
        <taxon>Dikarya</taxon>
        <taxon>Ascomycota</taxon>
        <taxon>Pezizomycotina</taxon>
        <taxon>Sordariomycetes</taxon>
        <taxon>Sordariomycetidae</taxon>
        <taxon>Magnaporthales</taxon>
        <taxon>Pyriculariaceae</taxon>
        <taxon>Pyricularia</taxon>
    </lineage>
</organism>
<feature type="domain" description="ABM" evidence="1">
    <location>
        <begin position="467"/>
        <end position="542"/>
    </location>
</feature>
<dbReference type="InterPro" id="IPR029044">
    <property type="entry name" value="Nucleotide-diphossugar_trans"/>
</dbReference>
<keyword evidence="2" id="KW-1185">Reference proteome</keyword>
<reference evidence="3" key="3">
    <citation type="submission" date="2025-08" db="UniProtKB">
        <authorList>
            <consortium name="RefSeq"/>
        </authorList>
    </citation>
    <scope>IDENTIFICATION</scope>
    <source>
        <strain evidence="3">NI907</strain>
    </source>
</reference>
<dbReference type="GO" id="GO:0050504">
    <property type="term" value="F:mannosyl-3-phosphoglycerate synthase activity"/>
    <property type="evidence" value="ECO:0007669"/>
    <property type="project" value="InterPro"/>
</dbReference>
<dbReference type="Gene3D" id="3.90.550.10">
    <property type="entry name" value="Spore Coat Polysaccharide Biosynthesis Protein SpsA, Chain A"/>
    <property type="match status" value="1"/>
</dbReference>
<reference evidence="3" key="2">
    <citation type="submission" date="2019-10" db="EMBL/GenBank/DDBJ databases">
        <authorList>
            <consortium name="NCBI Genome Project"/>
        </authorList>
    </citation>
    <scope>NUCLEOTIDE SEQUENCE</scope>
    <source>
        <strain evidence="3">NI907</strain>
    </source>
</reference>
<dbReference type="Pfam" id="PF03992">
    <property type="entry name" value="ABM"/>
    <property type="match status" value="1"/>
</dbReference>
<protein>
    <recommendedName>
        <fullName evidence="1">ABM domain-containing protein</fullName>
    </recommendedName>
</protein>
<dbReference type="GeneID" id="41957801"/>
<reference evidence="3" key="1">
    <citation type="journal article" date="2019" name="Mol. Biol. Evol.">
        <title>Blast fungal genomes show frequent chromosomal changes, gene gains and losses, and effector gene turnover.</title>
        <authorList>
            <person name="Gomez Luciano L.B."/>
            <person name="Jason Tsai I."/>
            <person name="Chuma I."/>
            <person name="Tosa Y."/>
            <person name="Chen Y.H."/>
            <person name="Li J.Y."/>
            <person name="Li M.Y."/>
            <person name="Jade Lu M.Y."/>
            <person name="Nakayashiki H."/>
            <person name="Li W.H."/>
        </authorList>
    </citation>
    <scope>NUCLEOTIDE SEQUENCE</scope>
    <source>
        <strain evidence="3">NI907</strain>
    </source>
</reference>
<dbReference type="Proteomes" id="UP000515153">
    <property type="component" value="Unplaced"/>
</dbReference>
<dbReference type="KEGG" id="pgri:PgNI_02833"/>
<dbReference type="PANTHER" id="PTHR37811:SF2">
    <property type="entry name" value="ABM DOMAIN-CONTAINING PROTEIN"/>
    <property type="match status" value="1"/>
</dbReference>
<gene>
    <name evidence="3" type="ORF">PgNI_02833</name>
</gene>
<dbReference type="InterPro" id="IPR011008">
    <property type="entry name" value="Dimeric_a/b-barrel"/>
</dbReference>
<sequence>MRLSPSTKSTRVGEVRIHSLQQVIELDSGGNNIISRLSIPENNVVQPSAIRTITSQMAIVVPCMDEDISTIEGVLSGIPHESLVILASNSSLVKKAYNDEVNALHRFIHMSHRSAIAVHQQDPMLATAFLAAGMPELVDPATRRIRNGKGEAMLVGAALAAATGRRYVGFIDADNFVPGSVREYCEAFAAGLHLARVGRPAGKAMVRLSWGSKPKVRNGKLEFSKEGRSSRVTNRWLNRLMSEVGGVKDSDMIATGNAGEHAMSIELATKMRFAGGFAVEPFQYLDLLERFGSSSHEADASKRHDAARERCDMIEVLQIETRNPHLHQDKGDEHIKNMWAQALGAIYRSPVTPPLMRQQIVSFVAEKGVTMPGPDETRVYPPIENLDLLQLWELLEEASTFKVFGDLMGVDFVGAESTLGVVTLLEGVKECISGITRDLLMKTRDECLVGRRLVVLSIIITHHQDTMFAVVFETRPQPSQFDTYLTIAKSLRPELANMDGFIENIRYKSLTRPGWILSLSFWRDEKSLVRWRTTAKHHMAQEKGRDGVLEDYHLRVGQVTASVRSNEVKKVETIDKRERDDVTVVGAAKTVQLVRFHMDQGADIGAASDKLGLNPEELPRGLLGWDIMEAVLTPGDMIFLASWEAGSSSICIPEADSDEVQILRDYGKHDRREAPQYYPPAS</sequence>
<evidence type="ECO:0000259" key="1">
    <source>
        <dbReference type="Pfam" id="PF03992"/>
    </source>
</evidence>
<dbReference type="RefSeq" id="XP_030985715.1">
    <property type="nucleotide sequence ID" value="XM_031122890.1"/>
</dbReference>
<proteinExistence type="predicted"/>
<dbReference type="GO" id="GO:0005737">
    <property type="term" value="C:cytoplasm"/>
    <property type="evidence" value="ECO:0007669"/>
    <property type="project" value="InterPro"/>
</dbReference>
<dbReference type="InterPro" id="IPR012812">
    <property type="entry name" value="Osmo_MPG_synth"/>
</dbReference>
<accession>A0A6P8BEU2</accession>
<dbReference type="NCBIfam" id="TIGR02460">
    <property type="entry name" value="osmo_MPGsynth"/>
    <property type="match status" value="1"/>
</dbReference>
<name>A0A6P8BEU2_PYRGI</name>
<dbReference type="Gene3D" id="3.30.70.100">
    <property type="match status" value="1"/>
</dbReference>
<dbReference type="GO" id="GO:0051479">
    <property type="term" value="P:mannosylglycerate biosynthetic process"/>
    <property type="evidence" value="ECO:0007669"/>
    <property type="project" value="InterPro"/>
</dbReference>